<gene>
    <name evidence="1" type="ORF">TNCT_9291</name>
</gene>
<protein>
    <submittedName>
        <fullName evidence="1">Uncharacterized protein</fullName>
    </submittedName>
</protein>
<accession>A0A8X6KJA0</accession>
<comment type="caution">
    <text evidence="1">The sequence shown here is derived from an EMBL/GenBank/DDBJ whole genome shotgun (WGS) entry which is preliminary data.</text>
</comment>
<proteinExistence type="predicted"/>
<organism evidence="1 2">
    <name type="scientific">Trichonephila clavata</name>
    <name type="common">Joro spider</name>
    <name type="synonym">Nephila clavata</name>
    <dbReference type="NCBI Taxonomy" id="2740835"/>
    <lineage>
        <taxon>Eukaryota</taxon>
        <taxon>Metazoa</taxon>
        <taxon>Ecdysozoa</taxon>
        <taxon>Arthropoda</taxon>
        <taxon>Chelicerata</taxon>
        <taxon>Arachnida</taxon>
        <taxon>Araneae</taxon>
        <taxon>Araneomorphae</taxon>
        <taxon>Entelegynae</taxon>
        <taxon>Araneoidea</taxon>
        <taxon>Nephilidae</taxon>
        <taxon>Trichonephila</taxon>
    </lineage>
</organism>
<sequence length="87" mass="10309">MSTDNARAMERRSGCMSLRQKESGHLRTVRRAKHKNWTHLQHWWTSRSLDRPERSVQNFGKKVASLRWQSARKVGERPALLLDEGRR</sequence>
<evidence type="ECO:0000313" key="1">
    <source>
        <dbReference type="EMBL" id="GFQ77795.1"/>
    </source>
</evidence>
<dbReference type="Proteomes" id="UP000887116">
    <property type="component" value="Unassembled WGS sequence"/>
</dbReference>
<evidence type="ECO:0000313" key="2">
    <source>
        <dbReference type="Proteomes" id="UP000887116"/>
    </source>
</evidence>
<name>A0A8X6KJA0_TRICU</name>
<keyword evidence="2" id="KW-1185">Reference proteome</keyword>
<reference evidence="1" key="1">
    <citation type="submission" date="2020-07" db="EMBL/GenBank/DDBJ databases">
        <title>Multicomponent nature underlies the extraordinary mechanical properties of spider dragline silk.</title>
        <authorList>
            <person name="Kono N."/>
            <person name="Nakamura H."/>
            <person name="Mori M."/>
            <person name="Yoshida Y."/>
            <person name="Ohtoshi R."/>
            <person name="Malay A.D."/>
            <person name="Moran D.A.P."/>
            <person name="Tomita M."/>
            <person name="Numata K."/>
            <person name="Arakawa K."/>
        </authorList>
    </citation>
    <scope>NUCLEOTIDE SEQUENCE</scope>
</reference>
<dbReference type="EMBL" id="BMAO01011925">
    <property type="protein sequence ID" value="GFQ77795.1"/>
    <property type="molecule type" value="Genomic_DNA"/>
</dbReference>
<dbReference type="AlphaFoldDB" id="A0A8X6KJA0"/>